<comment type="caution">
    <text evidence="2">The sequence shown here is derived from an EMBL/GenBank/DDBJ whole genome shotgun (WGS) entry which is preliminary data.</text>
</comment>
<dbReference type="Pfam" id="PF04860">
    <property type="entry name" value="Phage_portal"/>
    <property type="match status" value="1"/>
</dbReference>
<accession>A0AAW9MSD6</accession>
<dbReference type="InterPro" id="IPR006944">
    <property type="entry name" value="Phage/GTA_portal"/>
</dbReference>
<name>A0AAW9MSD6_9FIRM</name>
<evidence type="ECO:0000313" key="1">
    <source>
        <dbReference type="EMBL" id="MEB3428864.1"/>
    </source>
</evidence>
<evidence type="ECO:0000313" key="2">
    <source>
        <dbReference type="EMBL" id="MEB3428911.1"/>
    </source>
</evidence>
<gene>
    <name evidence="1" type="ORF">VLK81_02295</name>
    <name evidence="2" type="ORF">VLK81_02540</name>
    <name evidence="3" type="ORF">VLK81_09660</name>
</gene>
<dbReference type="EMBL" id="JAYKOT010000003">
    <property type="protein sequence ID" value="MEB3428911.1"/>
    <property type="molecule type" value="Genomic_DNA"/>
</dbReference>
<organism evidence="2 4">
    <name type="scientific">Citroniella saccharovorans</name>
    <dbReference type="NCBI Taxonomy" id="2053367"/>
    <lineage>
        <taxon>Bacteria</taxon>
        <taxon>Bacillati</taxon>
        <taxon>Bacillota</taxon>
        <taxon>Tissierellia</taxon>
        <taxon>Tissierellales</taxon>
        <taxon>Peptoniphilaceae</taxon>
        <taxon>Citroniella</taxon>
    </lineage>
</organism>
<evidence type="ECO:0000313" key="3">
    <source>
        <dbReference type="EMBL" id="MEB3430249.1"/>
    </source>
</evidence>
<evidence type="ECO:0000313" key="4">
    <source>
        <dbReference type="Proteomes" id="UP001357733"/>
    </source>
</evidence>
<proteinExistence type="predicted"/>
<dbReference type="RefSeq" id="WP_324618921.1">
    <property type="nucleotide sequence ID" value="NZ_JAYKOT010000002.1"/>
</dbReference>
<reference evidence="2 4" key="1">
    <citation type="submission" date="2024-01" db="EMBL/GenBank/DDBJ databases">
        <title>Complete genome sequence of Citroniella saccharovorans strain M6.X9, isolated from human fecal sample.</title>
        <authorList>
            <person name="Cheng G."/>
            <person name="Westerholm M."/>
            <person name="Schnurer A."/>
        </authorList>
    </citation>
    <scope>NUCLEOTIDE SEQUENCE [LARGE SCALE GENOMIC DNA]</scope>
    <source>
        <strain evidence="2 4">DSM 29873</strain>
    </source>
</reference>
<dbReference type="AlphaFoldDB" id="A0AAW9MSD6"/>
<sequence>MGLFSNLFKKEKQEVLLNEYFETLNAYTPAFTTFEGGLYEMELTRAAVHSFATHVSKLKPEVKGSGNKTLEKKLQYKPNPYQDTTKYLYRLATIFQVQNNAFILPLHDDYGQVTGFFPLLPQSCRLTEYKGKLYLVYEFGVGKKGAIEFEKAGLLNQFQYKDDFFGENNAALQPTLEVIDTNNQGIIEGVKSSANIRFLAKLAHTLKEKDIEDERKRFTENNLSSSNTGGVLLFDQKYEDIKQIESKPYIVDPDQMQQIKESVFTYFGTNEAILQNKFNSSEWNAYYEGKIEPFAIQLSLVHSNMVFSDREIAFGNNIIFTANRLQYLSNDEKLSTVTQLFDRGFITQNQGLEVFNMAGIGDEGDKRYIRREYAETSKLDADTVQYEEQEDKE</sequence>
<dbReference type="Proteomes" id="UP001357733">
    <property type="component" value="Unassembled WGS sequence"/>
</dbReference>
<dbReference type="EMBL" id="JAYKOT010000002">
    <property type="protein sequence ID" value="MEB3428864.1"/>
    <property type="molecule type" value="Genomic_DNA"/>
</dbReference>
<dbReference type="EMBL" id="JAYKOT010000003">
    <property type="protein sequence ID" value="MEB3430249.1"/>
    <property type="molecule type" value="Genomic_DNA"/>
</dbReference>
<keyword evidence="4" id="KW-1185">Reference proteome</keyword>
<protein>
    <submittedName>
        <fullName evidence="2">Phage portal protein</fullName>
    </submittedName>
</protein>